<dbReference type="Gene3D" id="3.40.50.1980">
    <property type="entry name" value="Nitrogenase molybdenum iron protein domain"/>
    <property type="match status" value="2"/>
</dbReference>
<dbReference type="Pfam" id="PF01497">
    <property type="entry name" value="Peripla_BP_2"/>
    <property type="match status" value="1"/>
</dbReference>
<dbReference type="PANTHER" id="PTHR30535:SF34">
    <property type="entry name" value="MOLYBDATE-BINDING PROTEIN MOLA"/>
    <property type="match status" value="1"/>
</dbReference>
<dbReference type="Proteomes" id="UP001171916">
    <property type="component" value="Unassembled WGS sequence"/>
</dbReference>
<organism evidence="3 4">
    <name type="scientific">Algoriphagus sediminis</name>
    <dbReference type="NCBI Taxonomy" id="3057113"/>
    <lineage>
        <taxon>Bacteria</taxon>
        <taxon>Pseudomonadati</taxon>
        <taxon>Bacteroidota</taxon>
        <taxon>Cytophagia</taxon>
        <taxon>Cytophagales</taxon>
        <taxon>Cyclobacteriaceae</taxon>
        <taxon>Algoriphagus</taxon>
    </lineage>
</organism>
<dbReference type="InterPro" id="IPR054828">
    <property type="entry name" value="Vit_B12_bind_prot"/>
</dbReference>
<dbReference type="SUPFAM" id="SSF53807">
    <property type="entry name" value="Helical backbone' metal receptor"/>
    <property type="match status" value="1"/>
</dbReference>
<dbReference type="RefSeq" id="WP_290001189.1">
    <property type="nucleotide sequence ID" value="NZ_JAUEPH010000005.1"/>
</dbReference>
<evidence type="ECO:0000313" key="4">
    <source>
        <dbReference type="Proteomes" id="UP001171916"/>
    </source>
</evidence>
<accession>A0ABT7YG37</accession>
<dbReference type="InterPro" id="IPR002491">
    <property type="entry name" value="ABC_transptr_periplasmic_BD"/>
</dbReference>
<dbReference type="NCBIfam" id="NF038402">
    <property type="entry name" value="TroA_like"/>
    <property type="match status" value="1"/>
</dbReference>
<keyword evidence="1" id="KW-0732">Signal</keyword>
<evidence type="ECO:0000313" key="3">
    <source>
        <dbReference type="EMBL" id="MDN3205169.1"/>
    </source>
</evidence>
<dbReference type="PANTHER" id="PTHR30535">
    <property type="entry name" value="VITAMIN B12-BINDING PROTEIN"/>
    <property type="match status" value="1"/>
</dbReference>
<evidence type="ECO:0000259" key="2">
    <source>
        <dbReference type="PROSITE" id="PS50983"/>
    </source>
</evidence>
<dbReference type="InterPro" id="IPR050902">
    <property type="entry name" value="ABC_Transporter_SBP"/>
</dbReference>
<dbReference type="EMBL" id="JAUEPH010000005">
    <property type="protein sequence ID" value="MDN3205169.1"/>
    <property type="molecule type" value="Genomic_DNA"/>
</dbReference>
<gene>
    <name evidence="3" type="ORF">QVH07_13480</name>
</gene>
<keyword evidence="3" id="KW-0675">Receptor</keyword>
<comment type="caution">
    <text evidence="3">The sequence shown here is derived from an EMBL/GenBank/DDBJ whole genome shotgun (WGS) entry which is preliminary data.</text>
</comment>
<protein>
    <submittedName>
        <fullName evidence="3">Helical backbone metal receptor</fullName>
    </submittedName>
</protein>
<sequence length="253" mass="29024">MLFTDQLNRKITIPSPPKRVVSLVPSQTELLVDLGLEERLVGVTKFCVHPSHLRKSKTIVGGTKDYRFEQIDQLKPDLIIGNKEENNRDGIETLAQKYPVWLSDISSLKENNHMILELGKIFQVSEKAESLVKEINSSFEKPMESKGSAVYLIWNKPLMAAGQSTFIDFMLKIAGFTNATRRDRYPEITDKELKSLSPNHLLLSSEPFPFKRKHIDYFQSLLPNTKIKLVDGEMFSWYGSRLLKSADYFRSLK</sequence>
<evidence type="ECO:0000256" key="1">
    <source>
        <dbReference type="ARBA" id="ARBA00022729"/>
    </source>
</evidence>
<proteinExistence type="predicted"/>
<reference evidence="3" key="1">
    <citation type="submission" date="2023-06" db="EMBL/GenBank/DDBJ databases">
        <title>Robiginitalea aurantiacus sp. nov. and Algoriphagus sediminis sp. nov., isolated from coastal sediment.</title>
        <authorList>
            <person name="Zhou Z.Y."/>
            <person name="An J."/>
            <person name="Jia Y.W."/>
            <person name="Du Z.J."/>
        </authorList>
    </citation>
    <scope>NUCLEOTIDE SEQUENCE</scope>
    <source>
        <strain evidence="3">C2-7</strain>
    </source>
</reference>
<name>A0ABT7YG37_9BACT</name>
<feature type="domain" description="Fe/B12 periplasmic-binding" evidence="2">
    <location>
        <begin position="19"/>
        <end position="253"/>
    </location>
</feature>
<keyword evidence="4" id="KW-1185">Reference proteome</keyword>
<dbReference type="PROSITE" id="PS50983">
    <property type="entry name" value="FE_B12_PBP"/>
    <property type="match status" value="1"/>
</dbReference>